<dbReference type="Gene3D" id="1.10.287.1490">
    <property type="match status" value="1"/>
</dbReference>
<dbReference type="AlphaFoldDB" id="A0A4S8KJB0"/>
<keyword evidence="3" id="KW-1185">Reference proteome</keyword>
<sequence length="669" mass="73450">PLTPISPDDIVVKVTPLARPRPVGLNLRPLSLTPETLVTTSHGLPTPSLTPSPRSGLRSLSLTPSSEESMSHSTPTPAPRGKLSLSIQTSSSSDVSMATEDKKSKPIRRSSISYKRSSSSGLPTPEMTPTVPEQRFPSMNHHTSVSSVGTSTSEEDFYQNSNSHGSYHRHRPLSASEQHFLFKSHNALLSRIQDLERALSVRRESTSSYGSRPASTVSLPDSEASSSEPSDEMLRLVSDLKAERDELKRDVDGWRVRVGDLEKQIGVLGKRVDGERREAWVARSRVSVLEAEKAALEKDVQDARAKDESLIQQKATLEGEVRELTDVVKNLQNGKKGLEAENDRLKDEVEILRQQLRPDLDLVTPTPKSFENQQNQATQAWKRALSLDTNDSATDVDVNLSFDGGHHFGFSLKSVDEESEDLDAPQVPEDQDDDVYIDESEEEDGLAGYEDEEDSDLSFQSPGSSSSFGSEDEFPTRPRSVLHLNAVNSRPLDVPVSSVSRSDSTGSGSFPTVPSVPASAPSRHRAQASLSKTWTFPRNPQSASGSQTSGLRPSQDDVDKFFGCLDDGDSASDSSSRPVSPSVYNYENSKGLFVNAMDQYGDDEFIPFTLPPGVGIEEEPKGLEVVIEEEEEEEDFDEEETRVDNEDDHDEMYAGGIKITFTPPTEDLD</sequence>
<dbReference type="SUPFAM" id="SSF57997">
    <property type="entry name" value="Tropomyosin"/>
    <property type="match status" value="1"/>
</dbReference>
<feature type="region of interest" description="Disordered" evidence="1">
    <location>
        <begin position="18"/>
        <end position="172"/>
    </location>
</feature>
<feature type="compositionally biased region" description="Acidic residues" evidence="1">
    <location>
        <begin position="629"/>
        <end position="650"/>
    </location>
</feature>
<protein>
    <submittedName>
        <fullName evidence="2">Uncharacterized protein</fullName>
    </submittedName>
</protein>
<organism evidence="2 3">
    <name type="scientific">Dendrothele bispora (strain CBS 962.96)</name>
    <dbReference type="NCBI Taxonomy" id="1314807"/>
    <lineage>
        <taxon>Eukaryota</taxon>
        <taxon>Fungi</taxon>
        <taxon>Dikarya</taxon>
        <taxon>Basidiomycota</taxon>
        <taxon>Agaricomycotina</taxon>
        <taxon>Agaricomycetes</taxon>
        <taxon>Agaricomycetidae</taxon>
        <taxon>Agaricales</taxon>
        <taxon>Agaricales incertae sedis</taxon>
        <taxon>Dendrothele</taxon>
    </lineage>
</organism>
<dbReference type="OrthoDB" id="2528184at2759"/>
<feature type="compositionally biased region" description="Low complexity" evidence="1">
    <location>
        <begin position="571"/>
        <end position="582"/>
    </location>
</feature>
<proteinExistence type="predicted"/>
<feature type="compositionally biased region" description="Low complexity" evidence="1">
    <location>
        <begin position="109"/>
        <end position="120"/>
    </location>
</feature>
<evidence type="ECO:0000313" key="3">
    <source>
        <dbReference type="Proteomes" id="UP000297245"/>
    </source>
</evidence>
<evidence type="ECO:0000256" key="1">
    <source>
        <dbReference type="SAM" id="MobiDB-lite"/>
    </source>
</evidence>
<feature type="region of interest" description="Disordered" evidence="1">
    <location>
        <begin position="203"/>
        <end position="233"/>
    </location>
</feature>
<feature type="compositionally biased region" description="Polar residues" evidence="1">
    <location>
        <begin position="206"/>
        <end position="217"/>
    </location>
</feature>
<feature type="compositionally biased region" description="Low complexity" evidence="1">
    <location>
        <begin position="492"/>
        <end position="521"/>
    </location>
</feature>
<name>A0A4S8KJB0_DENBC</name>
<feature type="non-terminal residue" evidence="2">
    <location>
        <position position="669"/>
    </location>
</feature>
<feature type="compositionally biased region" description="Acidic residues" evidence="1">
    <location>
        <begin position="417"/>
        <end position="456"/>
    </location>
</feature>
<feature type="region of interest" description="Disordered" evidence="1">
    <location>
        <begin position="492"/>
        <end position="582"/>
    </location>
</feature>
<evidence type="ECO:0000313" key="2">
    <source>
        <dbReference type="EMBL" id="THU75564.1"/>
    </source>
</evidence>
<gene>
    <name evidence="2" type="ORF">K435DRAFT_880574</name>
</gene>
<feature type="compositionally biased region" description="Low complexity" evidence="1">
    <location>
        <begin position="218"/>
        <end position="228"/>
    </location>
</feature>
<reference evidence="2 3" key="1">
    <citation type="journal article" date="2019" name="Nat. Ecol. Evol.">
        <title>Megaphylogeny resolves global patterns of mushroom evolution.</title>
        <authorList>
            <person name="Varga T."/>
            <person name="Krizsan K."/>
            <person name="Foldi C."/>
            <person name="Dima B."/>
            <person name="Sanchez-Garcia M."/>
            <person name="Sanchez-Ramirez S."/>
            <person name="Szollosi G.J."/>
            <person name="Szarkandi J.G."/>
            <person name="Papp V."/>
            <person name="Albert L."/>
            <person name="Andreopoulos W."/>
            <person name="Angelini C."/>
            <person name="Antonin V."/>
            <person name="Barry K.W."/>
            <person name="Bougher N.L."/>
            <person name="Buchanan P."/>
            <person name="Buyck B."/>
            <person name="Bense V."/>
            <person name="Catcheside P."/>
            <person name="Chovatia M."/>
            <person name="Cooper J."/>
            <person name="Damon W."/>
            <person name="Desjardin D."/>
            <person name="Finy P."/>
            <person name="Geml J."/>
            <person name="Haridas S."/>
            <person name="Hughes K."/>
            <person name="Justo A."/>
            <person name="Karasinski D."/>
            <person name="Kautmanova I."/>
            <person name="Kiss B."/>
            <person name="Kocsube S."/>
            <person name="Kotiranta H."/>
            <person name="LaButti K.M."/>
            <person name="Lechner B.E."/>
            <person name="Liimatainen K."/>
            <person name="Lipzen A."/>
            <person name="Lukacs Z."/>
            <person name="Mihaltcheva S."/>
            <person name="Morgado L.N."/>
            <person name="Niskanen T."/>
            <person name="Noordeloos M.E."/>
            <person name="Ohm R.A."/>
            <person name="Ortiz-Santana B."/>
            <person name="Ovrebo C."/>
            <person name="Racz N."/>
            <person name="Riley R."/>
            <person name="Savchenko A."/>
            <person name="Shiryaev A."/>
            <person name="Soop K."/>
            <person name="Spirin V."/>
            <person name="Szebenyi C."/>
            <person name="Tomsovsky M."/>
            <person name="Tulloss R.E."/>
            <person name="Uehling J."/>
            <person name="Grigoriev I.V."/>
            <person name="Vagvolgyi C."/>
            <person name="Papp T."/>
            <person name="Martin F.M."/>
            <person name="Miettinen O."/>
            <person name="Hibbett D.S."/>
            <person name="Nagy L.G."/>
        </authorList>
    </citation>
    <scope>NUCLEOTIDE SEQUENCE [LARGE SCALE GENOMIC DNA]</scope>
    <source>
        <strain evidence="2 3">CBS 962.96</strain>
    </source>
</reference>
<dbReference type="EMBL" id="ML181894">
    <property type="protein sequence ID" value="THU75564.1"/>
    <property type="molecule type" value="Genomic_DNA"/>
</dbReference>
<feature type="region of interest" description="Disordered" evidence="1">
    <location>
        <begin position="629"/>
        <end position="669"/>
    </location>
</feature>
<feature type="compositionally biased region" description="Low complexity" evidence="1">
    <location>
        <begin position="143"/>
        <end position="152"/>
    </location>
</feature>
<dbReference type="Proteomes" id="UP000297245">
    <property type="component" value="Unassembled WGS sequence"/>
</dbReference>
<feature type="compositionally biased region" description="Low complexity" evidence="1">
    <location>
        <begin position="39"/>
        <end position="66"/>
    </location>
</feature>
<feature type="compositionally biased region" description="Low complexity" evidence="1">
    <location>
        <begin position="457"/>
        <end position="469"/>
    </location>
</feature>
<accession>A0A4S8KJB0</accession>
<feature type="non-terminal residue" evidence="2">
    <location>
        <position position="1"/>
    </location>
</feature>
<feature type="compositionally biased region" description="Polar residues" evidence="1">
    <location>
        <begin position="528"/>
        <end position="552"/>
    </location>
</feature>
<feature type="region of interest" description="Disordered" evidence="1">
    <location>
        <begin position="416"/>
        <end position="477"/>
    </location>
</feature>
<feature type="compositionally biased region" description="Low complexity" evidence="1">
    <location>
        <begin position="84"/>
        <end position="96"/>
    </location>
</feature>